<dbReference type="InterPro" id="IPR002347">
    <property type="entry name" value="SDR_fam"/>
</dbReference>
<comment type="similarity">
    <text evidence="1 3">Belongs to the short-chain dehydrogenases/reductases (SDR) family.</text>
</comment>
<gene>
    <name evidence="4" type="ORF">NBRC111893_61</name>
</gene>
<dbReference type="NCBIfam" id="NF005065">
    <property type="entry name" value="PRK06482.1"/>
    <property type="match status" value="1"/>
</dbReference>
<keyword evidence="2" id="KW-0560">Oxidoreductase</keyword>
<dbReference type="Proteomes" id="UP000286974">
    <property type="component" value="Unassembled WGS sequence"/>
</dbReference>
<dbReference type="OrthoDB" id="9775296at2"/>
<proteinExistence type="inferred from homology"/>
<comment type="caution">
    <text evidence="4">The sequence shown here is derived from an EMBL/GenBank/DDBJ whole genome shotgun (WGS) entry which is preliminary data.</text>
</comment>
<accession>A0A401FHR6</accession>
<protein>
    <submittedName>
        <fullName evidence="4">Short chain dehydrogenase</fullName>
    </submittedName>
</protein>
<evidence type="ECO:0000256" key="3">
    <source>
        <dbReference type="RuleBase" id="RU000363"/>
    </source>
</evidence>
<evidence type="ECO:0000313" key="4">
    <source>
        <dbReference type="EMBL" id="GAY71915.1"/>
    </source>
</evidence>
<dbReference type="GO" id="GO:0016491">
    <property type="term" value="F:oxidoreductase activity"/>
    <property type="evidence" value="ECO:0007669"/>
    <property type="project" value="UniProtKB-KW"/>
</dbReference>
<evidence type="ECO:0000256" key="1">
    <source>
        <dbReference type="ARBA" id="ARBA00006484"/>
    </source>
</evidence>
<dbReference type="Pfam" id="PF00106">
    <property type="entry name" value="adh_short"/>
    <property type="match status" value="1"/>
</dbReference>
<dbReference type="PANTHER" id="PTHR43976">
    <property type="entry name" value="SHORT CHAIN DEHYDROGENASE"/>
    <property type="match status" value="1"/>
</dbReference>
<dbReference type="PRINTS" id="PR00081">
    <property type="entry name" value="GDHRDH"/>
</dbReference>
<dbReference type="RefSeq" id="WP_125007541.1">
    <property type="nucleotide sequence ID" value="NZ_BEXA01000001.1"/>
</dbReference>
<name>A0A401FHR6_9LACO</name>
<reference evidence="4 5" key="1">
    <citation type="submission" date="2017-11" db="EMBL/GenBank/DDBJ databases">
        <title>Draft Genome Sequence of Lactobacillus curieae NBRC 111893 isolated from Koso, a Japanese sugar-Vegetable Fermented Beverage.</title>
        <authorList>
            <person name="Chiou T.Y."/>
            <person name="Oshima K."/>
            <person name="Suda W."/>
            <person name="Hattori M."/>
            <person name="Takahashi T."/>
        </authorList>
    </citation>
    <scope>NUCLEOTIDE SEQUENCE [LARGE SCALE GENOMIC DNA]</scope>
    <source>
        <strain evidence="4 5">NBRC111893</strain>
    </source>
</reference>
<dbReference type="InterPro" id="IPR036291">
    <property type="entry name" value="NAD(P)-bd_dom_sf"/>
</dbReference>
<keyword evidence="5" id="KW-1185">Reference proteome</keyword>
<dbReference type="EMBL" id="BEXA01000001">
    <property type="protein sequence ID" value="GAY71915.1"/>
    <property type="molecule type" value="Genomic_DNA"/>
</dbReference>
<sequence>MKTWFITGATGGLATSVVSKLLKRGDRVAATTHREGALSDLKSQYGDQLWETTMDLKSDQDIKEVVDKAFNELGTIDVLLNNAAYGLYGAVEGISAEQVEDVFAVNLFGSLSTARAFMPHFREQGHGHIIQISSMAGEYSTQAMGMYSSSKWAVEAAFEALATEVAPFNVQTTIVEPGGIRTNFVGGGVFGADLPAYEGTVVDQITHQIKGDVPGIDVEAYIKMIAGDPQKMADQIIKRVDEGKGALRMTLGSDSYNKIHEALSNRLTALENQKDIAYSTDADDYQR</sequence>
<evidence type="ECO:0000256" key="2">
    <source>
        <dbReference type="ARBA" id="ARBA00023002"/>
    </source>
</evidence>
<dbReference type="PANTHER" id="PTHR43976:SF16">
    <property type="entry name" value="SHORT-CHAIN DEHYDROGENASE_REDUCTASE FAMILY PROTEIN"/>
    <property type="match status" value="1"/>
</dbReference>
<dbReference type="Gene3D" id="3.40.50.720">
    <property type="entry name" value="NAD(P)-binding Rossmann-like Domain"/>
    <property type="match status" value="1"/>
</dbReference>
<dbReference type="SUPFAM" id="SSF51735">
    <property type="entry name" value="NAD(P)-binding Rossmann-fold domains"/>
    <property type="match status" value="1"/>
</dbReference>
<evidence type="ECO:0000313" key="5">
    <source>
        <dbReference type="Proteomes" id="UP000286974"/>
    </source>
</evidence>
<dbReference type="CDD" id="cd05374">
    <property type="entry name" value="17beta-HSD-like_SDR_c"/>
    <property type="match status" value="1"/>
</dbReference>
<dbReference type="InterPro" id="IPR051911">
    <property type="entry name" value="SDR_oxidoreductase"/>
</dbReference>
<dbReference type="AlphaFoldDB" id="A0A401FHR6"/>
<dbReference type="PRINTS" id="PR00080">
    <property type="entry name" value="SDRFAMILY"/>
</dbReference>
<organism evidence="4 5">
    <name type="scientific">Lentilactobacillus kosonis</name>
    <dbReference type="NCBI Taxonomy" id="2810561"/>
    <lineage>
        <taxon>Bacteria</taxon>
        <taxon>Bacillati</taxon>
        <taxon>Bacillota</taxon>
        <taxon>Bacilli</taxon>
        <taxon>Lactobacillales</taxon>
        <taxon>Lactobacillaceae</taxon>
        <taxon>Lentilactobacillus</taxon>
    </lineage>
</organism>